<dbReference type="PANTHER" id="PTHR46015">
    <property type="entry name" value="ZGC:172121"/>
    <property type="match status" value="1"/>
</dbReference>
<dbReference type="InterPro" id="IPR003726">
    <property type="entry name" value="HCY_dom"/>
</dbReference>
<dbReference type="InterPro" id="IPR051486">
    <property type="entry name" value="Hcy_S-methyltransferase"/>
</dbReference>
<comment type="caution">
    <text evidence="7">The sequence shown here is derived from an EMBL/GenBank/DDBJ whole genome shotgun (WGS) entry which is preliminary data.</text>
</comment>
<dbReference type="PIRSF" id="PIRSF037505">
    <property type="entry name" value="Betaine_HMT"/>
    <property type="match status" value="1"/>
</dbReference>
<protein>
    <submittedName>
        <fullName evidence="7">Homocysteine S-methyltransferase</fullName>
        <ecNumber evidence="7">2.1.1.10</ecNumber>
    </submittedName>
</protein>
<feature type="domain" description="Hcy-binding" evidence="6">
    <location>
        <begin position="1"/>
        <end position="297"/>
    </location>
</feature>
<comment type="cofactor">
    <cofactor evidence="5">
        <name>Zn(2+)</name>
        <dbReference type="ChEBI" id="CHEBI:29105"/>
    </cofactor>
</comment>
<feature type="binding site" evidence="5">
    <location>
        <position position="282"/>
    </location>
    <ligand>
        <name>Zn(2+)</name>
        <dbReference type="ChEBI" id="CHEBI:29105"/>
    </ligand>
</feature>
<dbReference type="SUPFAM" id="SSF82282">
    <property type="entry name" value="Homocysteine S-methyltransferase"/>
    <property type="match status" value="1"/>
</dbReference>
<dbReference type="Gene3D" id="3.20.20.330">
    <property type="entry name" value="Homocysteine-binding-like domain"/>
    <property type="match status" value="1"/>
</dbReference>
<evidence type="ECO:0000313" key="7">
    <source>
        <dbReference type="EMBL" id="MFD1372436.1"/>
    </source>
</evidence>
<feature type="binding site" evidence="5">
    <location>
        <position position="283"/>
    </location>
    <ligand>
        <name>Zn(2+)</name>
        <dbReference type="ChEBI" id="CHEBI:29105"/>
    </ligand>
</feature>
<dbReference type="PANTHER" id="PTHR46015:SF1">
    <property type="entry name" value="HOMOCYSTEINE S-METHYLTRANSFERASE-LIKE ISOFORM 1"/>
    <property type="match status" value="1"/>
</dbReference>
<dbReference type="InterPro" id="IPR036589">
    <property type="entry name" value="HCY_dom_sf"/>
</dbReference>
<dbReference type="NCBIfam" id="NF007020">
    <property type="entry name" value="PRK09485.1"/>
    <property type="match status" value="1"/>
</dbReference>
<dbReference type="InterPro" id="IPR017226">
    <property type="entry name" value="BHMT-like"/>
</dbReference>
<name>A0ABW4AP69_9ACTN</name>
<evidence type="ECO:0000256" key="1">
    <source>
        <dbReference type="ARBA" id="ARBA00022603"/>
    </source>
</evidence>
<gene>
    <name evidence="7" type="primary">mmuM</name>
    <name evidence="7" type="ORF">ACFQ5G_44530</name>
</gene>
<dbReference type="RefSeq" id="WP_317796133.1">
    <property type="nucleotide sequence ID" value="NZ_AP028461.1"/>
</dbReference>
<feature type="binding site" evidence="5">
    <location>
        <position position="219"/>
    </location>
    <ligand>
        <name>Zn(2+)</name>
        <dbReference type="ChEBI" id="CHEBI:29105"/>
    </ligand>
</feature>
<reference evidence="8" key="1">
    <citation type="journal article" date="2019" name="Int. J. Syst. Evol. Microbiol.">
        <title>The Global Catalogue of Microorganisms (GCM) 10K type strain sequencing project: providing services to taxonomists for standard genome sequencing and annotation.</title>
        <authorList>
            <consortium name="The Broad Institute Genomics Platform"/>
            <consortium name="The Broad Institute Genome Sequencing Center for Infectious Disease"/>
            <person name="Wu L."/>
            <person name="Ma J."/>
        </authorList>
    </citation>
    <scope>NUCLEOTIDE SEQUENCE [LARGE SCALE GENOMIC DNA]</scope>
    <source>
        <strain evidence="8">CCM 7526</strain>
    </source>
</reference>
<dbReference type="EC" id="2.1.1.10" evidence="7"/>
<proteinExistence type="predicted"/>
<evidence type="ECO:0000256" key="3">
    <source>
        <dbReference type="ARBA" id="ARBA00022723"/>
    </source>
</evidence>
<keyword evidence="1 5" id="KW-0489">Methyltransferase</keyword>
<evidence type="ECO:0000259" key="6">
    <source>
        <dbReference type="PROSITE" id="PS50970"/>
    </source>
</evidence>
<dbReference type="GO" id="GO:0008168">
    <property type="term" value="F:methyltransferase activity"/>
    <property type="evidence" value="ECO:0007669"/>
    <property type="project" value="UniProtKB-KW"/>
</dbReference>
<dbReference type="PROSITE" id="PS50970">
    <property type="entry name" value="HCY"/>
    <property type="match status" value="1"/>
</dbReference>
<keyword evidence="3 5" id="KW-0479">Metal-binding</keyword>
<sequence length="300" mass="31770">MESLATALSAGPVVLDGGLATELAAAGHDLSDHLWSARLLHDQPEAIIAAHLAFLRAGAQVVITASYQATFEGLARAGFDDRAATTLLTRSVTLAREARQRVETAGPLWVAASVGPYGAMLADGSEYRGRYGLSVDELVRFHRRRMAVLAEAGADVLALETVPDVVEAEAMLRVVQESGTPAWLSYTIDGDRTRAGQPLEEAFRLAADVPEVIAVGVNCSDPGDVAHATAVAAEVTGKPVVAYPNSGEIWDATARTWTGEPGWGPEPVRTWIDAGARLVGGCCRVTPAQITDLSTHLRRR</sequence>
<accession>A0ABW4AP69</accession>
<dbReference type="Proteomes" id="UP001597183">
    <property type="component" value="Unassembled WGS sequence"/>
</dbReference>
<evidence type="ECO:0000313" key="8">
    <source>
        <dbReference type="Proteomes" id="UP001597183"/>
    </source>
</evidence>
<keyword evidence="4 5" id="KW-0862">Zinc</keyword>
<dbReference type="EMBL" id="JBHTMK010000055">
    <property type="protein sequence ID" value="MFD1372436.1"/>
    <property type="molecule type" value="Genomic_DNA"/>
</dbReference>
<organism evidence="7 8">
    <name type="scientific">Actinoplanes sichuanensis</name>
    <dbReference type="NCBI Taxonomy" id="512349"/>
    <lineage>
        <taxon>Bacteria</taxon>
        <taxon>Bacillati</taxon>
        <taxon>Actinomycetota</taxon>
        <taxon>Actinomycetes</taxon>
        <taxon>Micromonosporales</taxon>
        <taxon>Micromonosporaceae</taxon>
        <taxon>Actinoplanes</taxon>
    </lineage>
</organism>
<evidence type="ECO:0000256" key="5">
    <source>
        <dbReference type="PROSITE-ProRule" id="PRU00333"/>
    </source>
</evidence>
<dbReference type="Pfam" id="PF02574">
    <property type="entry name" value="S-methyl_trans"/>
    <property type="match status" value="1"/>
</dbReference>
<evidence type="ECO:0000256" key="4">
    <source>
        <dbReference type="ARBA" id="ARBA00022833"/>
    </source>
</evidence>
<dbReference type="GO" id="GO:0032259">
    <property type="term" value="P:methylation"/>
    <property type="evidence" value="ECO:0007669"/>
    <property type="project" value="UniProtKB-KW"/>
</dbReference>
<keyword evidence="2 5" id="KW-0808">Transferase</keyword>
<evidence type="ECO:0000256" key="2">
    <source>
        <dbReference type="ARBA" id="ARBA00022679"/>
    </source>
</evidence>
<keyword evidence="8" id="KW-1185">Reference proteome</keyword>